<dbReference type="RefSeq" id="XP_024370765.1">
    <property type="nucleotide sequence ID" value="XM_024514997.2"/>
</dbReference>
<accession>A0A2K1KT76</accession>
<dbReference type="PaxDb" id="3218-PP1S1_541V6.1"/>
<dbReference type="OrthoDB" id="2018788at2759"/>
<evidence type="ECO:0000313" key="1">
    <source>
        <dbReference type="EMBL" id="PNR56968.1"/>
    </source>
</evidence>
<reference evidence="2" key="3">
    <citation type="submission" date="2020-12" db="UniProtKB">
        <authorList>
            <consortium name="EnsemblPlants"/>
        </authorList>
    </citation>
    <scope>IDENTIFICATION</scope>
</reference>
<keyword evidence="3" id="KW-1185">Reference proteome</keyword>
<dbReference type="EMBL" id="ABEU02000003">
    <property type="protein sequence ID" value="PNR56968.1"/>
    <property type="molecule type" value="Genomic_DNA"/>
</dbReference>
<organism evidence="1">
    <name type="scientific">Physcomitrium patens</name>
    <name type="common">Spreading-leaved earth moss</name>
    <name type="synonym">Physcomitrella patens</name>
    <dbReference type="NCBI Taxonomy" id="3218"/>
    <lineage>
        <taxon>Eukaryota</taxon>
        <taxon>Viridiplantae</taxon>
        <taxon>Streptophyta</taxon>
        <taxon>Embryophyta</taxon>
        <taxon>Bryophyta</taxon>
        <taxon>Bryophytina</taxon>
        <taxon>Bryopsida</taxon>
        <taxon>Funariidae</taxon>
        <taxon>Funariales</taxon>
        <taxon>Funariaceae</taxon>
        <taxon>Physcomitrium</taxon>
    </lineage>
</organism>
<dbReference type="EnsemblPlants" id="Pp3c3_3420V3.1">
    <property type="protein sequence ID" value="Pp3c3_3420V3.1"/>
    <property type="gene ID" value="Pp3c3_3420"/>
</dbReference>
<gene>
    <name evidence="2" type="primary">LOC112280056</name>
    <name evidence="1" type="ORF">PHYPA_003961</name>
</gene>
<proteinExistence type="predicted"/>
<protein>
    <submittedName>
        <fullName evidence="1 2">Uncharacterized protein</fullName>
    </submittedName>
</protein>
<dbReference type="STRING" id="3218.A0A2K1KT76"/>
<reference evidence="1 3" key="2">
    <citation type="journal article" date="2018" name="Plant J.">
        <title>The Physcomitrella patens chromosome-scale assembly reveals moss genome structure and evolution.</title>
        <authorList>
            <person name="Lang D."/>
            <person name="Ullrich K.K."/>
            <person name="Murat F."/>
            <person name="Fuchs J."/>
            <person name="Jenkins J."/>
            <person name="Haas F.B."/>
            <person name="Piednoel M."/>
            <person name="Gundlach H."/>
            <person name="Van Bel M."/>
            <person name="Meyberg R."/>
            <person name="Vives C."/>
            <person name="Morata J."/>
            <person name="Symeonidi A."/>
            <person name="Hiss M."/>
            <person name="Muchero W."/>
            <person name="Kamisugi Y."/>
            <person name="Saleh O."/>
            <person name="Blanc G."/>
            <person name="Decker E.L."/>
            <person name="van Gessel N."/>
            <person name="Grimwood J."/>
            <person name="Hayes R.D."/>
            <person name="Graham S.W."/>
            <person name="Gunter L.E."/>
            <person name="McDaniel S.F."/>
            <person name="Hoernstein S.N.W."/>
            <person name="Larsson A."/>
            <person name="Li F.W."/>
            <person name="Perroud P.F."/>
            <person name="Phillips J."/>
            <person name="Ranjan P."/>
            <person name="Rokshar D.S."/>
            <person name="Rothfels C.J."/>
            <person name="Schneider L."/>
            <person name="Shu S."/>
            <person name="Stevenson D.W."/>
            <person name="Thummler F."/>
            <person name="Tillich M."/>
            <person name="Villarreal Aguilar J.C."/>
            <person name="Widiez T."/>
            <person name="Wong G.K."/>
            <person name="Wymore A."/>
            <person name="Zhang Y."/>
            <person name="Zimmer A.D."/>
            <person name="Quatrano R.S."/>
            <person name="Mayer K.F.X."/>
            <person name="Goodstein D."/>
            <person name="Casacuberta J.M."/>
            <person name="Vandepoele K."/>
            <person name="Reski R."/>
            <person name="Cuming A.C."/>
            <person name="Tuskan G.A."/>
            <person name="Maumus F."/>
            <person name="Salse J."/>
            <person name="Schmutz J."/>
            <person name="Rensing S.A."/>
        </authorList>
    </citation>
    <scope>NUCLEOTIDE SEQUENCE [LARGE SCALE GENOMIC DNA]</scope>
    <source>
        <strain evidence="2 3">cv. Gransden 2004</strain>
    </source>
</reference>
<dbReference type="EnsemblPlants" id="Pp3c3_3420V3.2">
    <property type="protein sequence ID" value="Pp3c3_3420V3.2"/>
    <property type="gene ID" value="Pp3c3_3420"/>
</dbReference>
<evidence type="ECO:0000313" key="2">
    <source>
        <dbReference type="EnsemblPlants" id="Pp3c3_3420V3.1"/>
    </source>
</evidence>
<name>A0A2K1KT76_PHYPA</name>
<sequence length="108" mass="12324">MLLRRFVSNSDIPSDGFLFAPPKRMDAAKGLNAAIAGLMTTFREKEKAERLRRWENMEYRHTEDGVFFEVFCNPNAHATAFHAKYLVTINGEKLRITSESQLSALKSD</sequence>
<dbReference type="Proteomes" id="UP000006727">
    <property type="component" value="Chromosome 3"/>
</dbReference>
<evidence type="ECO:0000313" key="3">
    <source>
        <dbReference type="Proteomes" id="UP000006727"/>
    </source>
</evidence>
<dbReference type="GeneID" id="112280056"/>
<reference evidence="1 3" key="1">
    <citation type="journal article" date="2008" name="Science">
        <title>The Physcomitrella genome reveals evolutionary insights into the conquest of land by plants.</title>
        <authorList>
            <person name="Rensing S."/>
            <person name="Lang D."/>
            <person name="Zimmer A."/>
            <person name="Terry A."/>
            <person name="Salamov A."/>
            <person name="Shapiro H."/>
            <person name="Nishiyama T."/>
            <person name="Perroud P.-F."/>
            <person name="Lindquist E."/>
            <person name="Kamisugi Y."/>
            <person name="Tanahashi T."/>
            <person name="Sakakibara K."/>
            <person name="Fujita T."/>
            <person name="Oishi K."/>
            <person name="Shin-I T."/>
            <person name="Kuroki Y."/>
            <person name="Toyoda A."/>
            <person name="Suzuki Y."/>
            <person name="Hashimoto A."/>
            <person name="Yamaguchi K."/>
            <person name="Sugano A."/>
            <person name="Kohara Y."/>
            <person name="Fujiyama A."/>
            <person name="Anterola A."/>
            <person name="Aoki S."/>
            <person name="Ashton N."/>
            <person name="Barbazuk W.B."/>
            <person name="Barker E."/>
            <person name="Bennetzen J."/>
            <person name="Bezanilla M."/>
            <person name="Blankenship R."/>
            <person name="Cho S.H."/>
            <person name="Dutcher S."/>
            <person name="Estelle M."/>
            <person name="Fawcett J.A."/>
            <person name="Gundlach H."/>
            <person name="Hanada K."/>
            <person name="Heyl A."/>
            <person name="Hicks K.A."/>
            <person name="Hugh J."/>
            <person name="Lohr M."/>
            <person name="Mayer K."/>
            <person name="Melkozernov A."/>
            <person name="Murata T."/>
            <person name="Nelson D."/>
            <person name="Pils B."/>
            <person name="Prigge M."/>
            <person name="Reiss B."/>
            <person name="Renner T."/>
            <person name="Rombauts S."/>
            <person name="Rushton P."/>
            <person name="Sanderfoot A."/>
            <person name="Schween G."/>
            <person name="Shiu S.-H."/>
            <person name="Stueber K."/>
            <person name="Theodoulou F.L."/>
            <person name="Tu H."/>
            <person name="Van de Peer Y."/>
            <person name="Verrier P.J."/>
            <person name="Waters E."/>
            <person name="Wood A."/>
            <person name="Yang L."/>
            <person name="Cove D."/>
            <person name="Cuming A."/>
            <person name="Hasebe M."/>
            <person name="Lucas S."/>
            <person name="Mishler D.B."/>
            <person name="Reski R."/>
            <person name="Grigoriev I."/>
            <person name="Quatrano R.S."/>
            <person name="Boore J.L."/>
        </authorList>
    </citation>
    <scope>NUCLEOTIDE SEQUENCE [LARGE SCALE GENOMIC DNA]</scope>
    <source>
        <strain evidence="2 3">cv. Gransden 2004</strain>
    </source>
</reference>
<dbReference type="Gramene" id="Pp3c3_3420V3.1">
    <property type="protein sequence ID" value="Pp3c3_3420V3.1"/>
    <property type="gene ID" value="Pp3c3_3420"/>
</dbReference>
<dbReference type="Gramene" id="Pp3c3_3420V3.2">
    <property type="protein sequence ID" value="Pp3c3_3420V3.2"/>
    <property type="gene ID" value="Pp3c3_3420"/>
</dbReference>
<dbReference type="AlphaFoldDB" id="A0A2K1KT76"/>